<sequence length="338" mass="37534">MNVCPVPDPTSVAYLTGSHLLGSSLDQTAVCPAIPVCHGGPDLTIDFLRGVGAILAFLYRLIRRLGMDLELKDIARFIARSISYIAGTLAIMLKFLSAPVLWVLRACFWPIKAVFSAVFSLVYGILGIVVTPFLVPWYVTVWFWEVAVAVYDELEPLLIYFSFALAIGAVSGVLVVVLTIYIQNLLQYYIPFLRPRRRQRRRARDRHHTTHDDDDDRDREGRRHNTKSHHSHHSHHDHNTSKDKGKGKGRDKDRHPDSAVYWSSSPSPSSSSEEEEAFDHGFHYTLRPGGLTITAATRGSMPPSATASSSSSMAKSSTRRTPPAGVRVGDTIHEESSG</sequence>
<feature type="region of interest" description="Disordered" evidence="1">
    <location>
        <begin position="200"/>
        <end position="278"/>
    </location>
</feature>
<evidence type="ECO:0000256" key="1">
    <source>
        <dbReference type="SAM" id="MobiDB-lite"/>
    </source>
</evidence>
<keyword evidence="4" id="KW-1185">Reference proteome</keyword>
<feature type="compositionally biased region" description="Basic residues" evidence="1">
    <location>
        <begin position="200"/>
        <end position="209"/>
    </location>
</feature>
<evidence type="ECO:0000256" key="2">
    <source>
        <dbReference type="SAM" id="Phobius"/>
    </source>
</evidence>
<organism evidence="3 4">
    <name type="scientific">Parachaetomium inaequale</name>
    <dbReference type="NCBI Taxonomy" id="2588326"/>
    <lineage>
        <taxon>Eukaryota</taxon>
        <taxon>Fungi</taxon>
        <taxon>Dikarya</taxon>
        <taxon>Ascomycota</taxon>
        <taxon>Pezizomycotina</taxon>
        <taxon>Sordariomycetes</taxon>
        <taxon>Sordariomycetidae</taxon>
        <taxon>Sordariales</taxon>
        <taxon>Chaetomiaceae</taxon>
        <taxon>Parachaetomium</taxon>
    </lineage>
</organism>
<dbReference type="Proteomes" id="UP001303115">
    <property type="component" value="Unassembled WGS sequence"/>
</dbReference>
<keyword evidence="2" id="KW-0812">Transmembrane</keyword>
<gene>
    <name evidence="3" type="ORF">C8A01DRAFT_44113</name>
</gene>
<keyword evidence="2" id="KW-0472">Membrane</keyword>
<dbReference type="AlphaFoldDB" id="A0AAN6PLF0"/>
<reference evidence="4" key="1">
    <citation type="journal article" date="2023" name="Mol. Phylogenet. Evol.">
        <title>Genome-scale phylogeny and comparative genomics of the fungal order Sordariales.</title>
        <authorList>
            <person name="Hensen N."/>
            <person name="Bonometti L."/>
            <person name="Westerberg I."/>
            <person name="Brannstrom I.O."/>
            <person name="Guillou S."/>
            <person name="Cros-Aarteil S."/>
            <person name="Calhoun S."/>
            <person name="Haridas S."/>
            <person name="Kuo A."/>
            <person name="Mondo S."/>
            <person name="Pangilinan J."/>
            <person name="Riley R."/>
            <person name="LaButti K."/>
            <person name="Andreopoulos B."/>
            <person name="Lipzen A."/>
            <person name="Chen C."/>
            <person name="Yan M."/>
            <person name="Daum C."/>
            <person name="Ng V."/>
            <person name="Clum A."/>
            <person name="Steindorff A."/>
            <person name="Ohm R.A."/>
            <person name="Martin F."/>
            <person name="Silar P."/>
            <person name="Natvig D.O."/>
            <person name="Lalanne C."/>
            <person name="Gautier V."/>
            <person name="Ament-Velasquez S.L."/>
            <person name="Kruys A."/>
            <person name="Hutchinson M.I."/>
            <person name="Powell A.J."/>
            <person name="Barry K."/>
            <person name="Miller A.N."/>
            <person name="Grigoriev I.V."/>
            <person name="Debuchy R."/>
            <person name="Gladieux P."/>
            <person name="Hiltunen Thoren M."/>
            <person name="Johannesson H."/>
        </authorList>
    </citation>
    <scope>NUCLEOTIDE SEQUENCE [LARGE SCALE GENOMIC DNA]</scope>
    <source>
        <strain evidence="4">CBS 284.82</strain>
    </source>
</reference>
<accession>A0AAN6PLF0</accession>
<feature type="compositionally biased region" description="Basic and acidic residues" evidence="1">
    <location>
        <begin position="237"/>
        <end position="257"/>
    </location>
</feature>
<name>A0AAN6PLF0_9PEZI</name>
<proteinExistence type="predicted"/>
<feature type="transmembrane region" description="Helical" evidence="2">
    <location>
        <begin position="157"/>
        <end position="190"/>
    </location>
</feature>
<feature type="compositionally biased region" description="Low complexity" evidence="1">
    <location>
        <begin position="300"/>
        <end position="316"/>
    </location>
</feature>
<comment type="caution">
    <text evidence="3">The sequence shown here is derived from an EMBL/GenBank/DDBJ whole genome shotgun (WGS) entry which is preliminary data.</text>
</comment>
<protein>
    <submittedName>
        <fullName evidence="3">Uncharacterized protein</fullName>
    </submittedName>
</protein>
<feature type="region of interest" description="Disordered" evidence="1">
    <location>
        <begin position="293"/>
        <end position="338"/>
    </location>
</feature>
<dbReference type="EMBL" id="MU854334">
    <property type="protein sequence ID" value="KAK4042897.1"/>
    <property type="molecule type" value="Genomic_DNA"/>
</dbReference>
<keyword evidence="2" id="KW-1133">Transmembrane helix</keyword>
<evidence type="ECO:0000313" key="3">
    <source>
        <dbReference type="EMBL" id="KAK4042897.1"/>
    </source>
</evidence>
<feature type="compositionally biased region" description="Basic residues" evidence="1">
    <location>
        <begin position="224"/>
        <end position="236"/>
    </location>
</feature>
<feature type="transmembrane region" description="Helical" evidence="2">
    <location>
        <begin position="82"/>
        <end position="102"/>
    </location>
</feature>
<evidence type="ECO:0000313" key="4">
    <source>
        <dbReference type="Proteomes" id="UP001303115"/>
    </source>
</evidence>